<dbReference type="PANTHER" id="PTHR46277:SF7">
    <property type="entry name" value="CRAL-TRIO DOMAIN-CONTAINING PROTEIN"/>
    <property type="match status" value="1"/>
</dbReference>
<comment type="caution">
    <text evidence="1">The sequence shown here is derived from an EMBL/GenBank/DDBJ whole genome shotgun (WGS) entry which is preliminary data.</text>
</comment>
<accession>A0A835MRF9</accession>
<proteinExistence type="predicted"/>
<dbReference type="EMBL" id="JADGMS010000010">
    <property type="protein sequence ID" value="KAF9673789.1"/>
    <property type="molecule type" value="Genomic_DNA"/>
</dbReference>
<dbReference type="PANTHER" id="PTHR46277">
    <property type="entry name" value="OS03G0850700 PROTEIN"/>
    <property type="match status" value="1"/>
</dbReference>
<name>A0A835MRF9_9ROSI</name>
<organism evidence="1 2">
    <name type="scientific">Salix dunnii</name>
    <dbReference type="NCBI Taxonomy" id="1413687"/>
    <lineage>
        <taxon>Eukaryota</taxon>
        <taxon>Viridiplantae</taxon>
        <taxon>Streptophyta</taxon>
        <taxon>Embryophyta</taxon>
        <taxon>Tracheophyta</taxon>
        <taxon>Spermatophyta</taxon>
        <taxon>Magnoliopsida</taxon>
        <taxon>eudicotyledons</taxon>
        <taxon>Gunneridae</taxon>
        <taxon>Pentapetalae</taxon>
        <taxon>rosids</taxon>
        <taxon>fabids</taxon>
        <taxon>Malpighiales</taxon>
        <taxon>Salicaceae</taxon>
        <taxon>Saliceae</taxon>
        <taxon>Salix</taxon>
    </lineage>
</organism>
<evidence type="ECO:0000313" key="2">
    <source>
        <dbReference type="Proteomes" id="UP000657918"/>
    </source>
</evidence>
<dbReference type="Proteomes" id="UP000657918">
    <property type="component" value="Unassembled WGS sequence"/>
</dbReference>
<gene>
    <name evidence="1" type="ORF">SADUNF_Sadunf10G0060400</name>
</gene>
<sequence length="120" mass="13666">MDPAKAEEMFIEWQKWRASPVPNGSIPDPEVEDALGPRKIFLHGLSKDGYPELLVKASIFFLGSPEALWEISSYPTMSIQMKLIQKKRTRKCVVHSLNDFSLPIQGYVGKDYIITRQQGE</sequence>
<dbReference type="AlphaFoldDB" id="A0A835MRF9"/>
<protein>
    <submittedName>
        <fullName evidence="1">Uncharacterized protein</fullName>
    </submittedName>
</protein>
<evidence type="ECO:0000313" key="1">
    <source>
        <dbReference type="EMBL" id="KAF9673789.1"/>
    </source>
</evidence>
<dbReference type="OrthoDB" id="1434354at2759"/>
<reference evidence="1 2" key="1">
    <citation type="submission" date="2020-10" db="EMBL/GenBank/DDBJ databases">
        <title>Plant Genome Project.</title>
        <authorList>
            <person name="Zhang R.-G."/>
        </authorList>
    </citation>
    <scope>NUCLEOTIDE SEQUENCE [LARGE SCALE GENOMIC DNA]</scope>
    <source>
        <strain evidence="1">FAFU-HL-1</strain>
        <tissue evidence="1">Leaf</tissue>
    </source>
</reference>
<keyword evidence="2" id="KW-1185">Reference proteome</keyword>